<dbReference type="EMBL" id="LN555523">
    <property type="protein sequence ID" value="CED94017.1"/>
    <property type="molecule type" value="Genomic_DNA"/>
</dbReference>
<dbReference type="SMART" id="SM01091">
    <property type="entry name" value="CorC_HlyC"/>
    <property type="match status" value="1"/>
</dbReference>
<evidence type="ECO:0000313" key="6">
    <source>
        <dbReference type="EMBL" id="CED94017.1"/>
    </source>
</evidence>
<evidence type="ECO:0000256" key="3">
    <source>
        <dbReference type="PROSITE-ProRule" id="PRU00703"/>
    </source>
</evidence>
<dbReference type="InterPro" id="IPR044751">
    <property type="entry name" value="Ion_transp-like_CBS"/>
</dbReference>
<dbReference type="Gene3D" id="3.30.465.10">
    <property type="match status" value="1"/>
</dbReference>
<reference evidence="6 7" key="1">
    <citation type="submission" date="2014-04" db="EMBL/GenBank/DDBJ databases">
        <authorList>
            <person name="Hornung B.V."/>
        </authorList>
    </citation>
    <scope>NUCLEOTIDE SEQUENCE [LARGE SCALE GENOMIC DNA]</scope>
    <source>
        <strain evidence="6 7">CRIB</strain>
    </source>
</reference>
<evidence type="ECO:0000256" key="2">
    <source>
        <dbReference type="ARBA" id="ARBA00023122"/>
    </source>
</evidence>
<organism evidence="6 7">
    <name type="scientific">Romboutsia ilealis</name>
    <dbReference type="NCBI Taxonomy" id="1115758"/>
    <lineage>
        <taxon>Bacteria</taxon>
        <taxon>Bacillati</taxon>
        <taxon>Bacillota</taxon>
        <taxon>Clostridia</taxon>
        <taxon>Peptostreptococcales</taxon>
        <taxon>Peptostreptococcaceae</taxon>
        <taxon>Romboutsia</taxon>
    </lineage>
</organism>
<keyword evidence="4" id="KW-1133">Transmembrane helix</keyword>
<dbReference type="Proteomes" id="UP000245622">
    <property type="component" value="Chromosome 1"/>
</dbReference>
<keyword evidence="4" id="KW-0812">Transmembrane</keyword>
<accession>A0A1V1I1L1</accession>
<dbReference type="GO" id="GO:0050660">
    <property type="term" value="F:flavin adenine dinucleotide binding"/>
    <property type="evidence" value="ECO:0007669"/>
    <property type="project" value="InterPro"/>
</dbReference>
<evidence type="ECO:0000313" key="7">
    <source>
        <dbReference type="Proteomes" id="UP000245622"/>
    </source>
</evidence>
<dbReference type="FunFam" id="3.10.580.10:FF:000002">
    <property type="entry name" value="Magnesium/cobalt efflux protein CorC"/>
    <property type="match status" value="1"/>
</dbReference>
<keyword evidence="2 3" id="KW-0129">CBS domain</keyword>
<proteinExistence type="predicted"/>
<protein>
    <submittedName>
        <fullName evidence="6">Transporter associated domain protein</fullName>
    </submittedName>
</protein>
<dbReference type="PANTHER" id="PTHR22777:SF17">
    <property type="entry name" value="UPF0053 PROTEIN SLL0260"/>
    <property type="match status" value="1"/>
</dbReference>
<dbReference type="GeneID" id="82205443"/>
<dbReference type="InterPro" id="IPR036318">
    <property type="entry name" value="FAD-bd_PCMH-like_sf"/>
</dbReference>
<feature type="domain" description="CBS" evidence="5">
    <location>
        <begin position="166"/>
        <end position="223"/>
    </location>
</feature>
<dbReference type="GO" id="GO:0005886">
    <property type="term" value="C:plasma membrane"/>
    <property type="evidence" value="ECO:0007669"/>
    <property type="project" value="TreeGrafter"/>
</dbReference>
<keyword evidence="1" id="KW-0677">Repeat</keyword>
<dbReference type="InterPro" id="IPR016169">
    <property type="entry name" value="FAD-bd_PCMH_sub2"/>
</dbReference>
<dbReference type="Gene3D" id="3.10.580.10">
    <property type="entry name" value="CBS-domain"/>
    <property type="match status" value="1"/>
</dbReference>
<dbReference type="PROSITE" id="PS51371">
    <property type="entry name" value="CBS"/>
    <property type="match status" value="2"/>
</dbReference>
<dbReference type="InterPro" id="IPR005170">
    <property type="entry name" value="Transptr-assoc_dom"/>
</dbReference>
<sequence>MESDSHRHSNQPILIFLLTIQKKIISILSILLRPFLKISTFIKSNILKKYRSEKENGKVSEEYIKSLICKSEEEGVIQTYEKDMIESIFKFNDTRSKDIMTSRKDTFSINIDDDVEENIDKLLHSNYSRIPVYKDNIDNIIGIVHVRDILIHAKDRGFENINLEEIMHKPYFVPTSKKTNELFKILQGNKIHMAILIDEYGGFCGIVTMEDLVEEIVGDIEDEYDKENNNIVKINESIFIVDCSIELDEFNEAFNLELEEGEYNTLNGYIITKLGEIPKSNEKVVINVDNINIEVVKVSNKKIEKVRVSYIN</sequence>
<dbReference type="SUPFAM" id="SSF54631">
    <property type="entry name" value="CBS-domain pair"/>
    <property type="match status" value="1"/>
</dbReference>
<keyword evidence="7" id="KW-1185">Reference proteome</keyword>
<dbReference type="InterPro" id="IPR000644">
    <property type="entry name" value="CBS_dom"/>
</dbReference>
<dbReference type="KEGG" id="ril:CRIB_1408"/>
<evidence type="ECO:0000256" key="4">
    <source>
        <dbReference type="SAM" id="Phobius"/>
    </source>
</evidence>
<dbReference type="Pfam" id="PF00571">
    <property type="entry name" value="CBS"/>
    <property type="match status" value="2"/>
</dbReference>
<dbReference type="AlphaFoldDB" id="A0A1V1I1L1"/>
<gene>
    <name evidence="6" type="ORF">CRIB_1408</name>
</gene>
<dbReference type="SMART" id="SM00116">
    <property type="entry name" value="CBS"/>
    <property type="match status" value="2"/>
</dbReference>
<dbReference type="RefSeq" id="WP_180701571.1">
    <property type="nucleotide sequence ID" value="NZ_CAOJQT010000107.1"/>
</dbReference>
<dbReference type="InterPro" id="IPR046342">
    <property type="entry name" value="CBS_dom_sf"/>
</dbReference>
<name>A0A1V1I1L1_9FIRM</name>
<evidence type="ECO:0000256" key="1">
    <source>
        <dbReference type="ARBA" id="ARBA00022737"/>
    </source>
</evidence>
<dbReference type="CDD" id="cd04590">
    <property type="entry name" value="CBS_pair_CorC_HlyC_assoc"/>
    <property type="match status" value="1"/>
</dbReference>
<dbReference type="PANTHER" id="PTHR22777">
    <property type="entry name" value="HEMOLYSIN-RELATED"/>
    <property type="match status" value="1"/>
</dbReference>
<feature type="domain" description="CBS" evidence="5">
    <location>
        <begin position="100"/>
        <end position="160"/>
    </location>
</feature>
<dbReference type="Pfam" id="PF03471">
    <property type="entry name" value="CorC_HlyC"/>
    <property type="match status" value="1"/>
</dbReference>
<keyword evidence="4" id="KW-0472">Membrane</keyword>
<feature type="transmembrane region" description="Helical" evidence="4">
    <location>
        <begin position="12"/>
        <end position="32"/>
    </location>
</feature>
<dbReference type="SUPFAM" id="SSF56176">
    <property type="entry name" value="FAD-binding/transporter-associated domain-like"/>
    <property type="match status" value="1"/>
</dbReference>
<evidence type="ECO:0000259" key="5">
    <source>
        <dbReference type="PROSITE" id="PS51371"/>
    </source>
</evidence>